<evidence type="ECO:0000313" key="1">
    <source>
        <dbReference type="EMBL" id="CAG8784395.1"/>
    </source>
</evidence>
<reference evidence="1" key="1">
    <citation type="submission" date="2021-06" db="EMBL/GenBank/DDBJ databases">
        <authorList>
            <person name="Kallberg Y."/>
            <person name="Tangrot J."/>
            <person name="Rosling A."/>
        </authorList>
    </citation>
    <scope>NUCLEOTIDE SEQUENCE</scope>
    <source>
        <strain evidence="1">MA461A</strain>
    </source>
</reference>
<proteinExistence type="predicted"/>
<dbReference type="Proteomes" id="UP000789920">
    <property type="component" value="Unassembled WGS sequence"/>
</dbReference>
<keyword evidence="2" id="KW-1185">Reference proteome</keyword>
<feature type="non-terminal residue" evidence="1">
    <location>
        <position position="56"/>
    </location>
</feature>
<comment type="caution">
    <text evidence="1">The sequence shown here is derived from an EMBL/GenBank/DDBJ whole genome shotgun (WGS) entry which is preliminary data.</text>
</comment>
<evidence type="ECO:0000313" key="2">
    <source>
        <dbReference type="Proteomes" id="UP000789920"/>
    </source>
</evidence>
<dbReference type="EMBL" id="CAJVQC010047209">
    <property type="protein sequence ID" value="CAG8784395.1"/>
    <property type="molecule type" value="Genomic_DNA"/>
</dbReference>
<organism evidence="1 2">
    <name type="scientific">Racocetra persica</name>
    <dbReference type="NCBI Taxonomy" id="160502"/>
    <lineage>
        <taxon>Eukaryota</taxon>
        <taxon>Fungi</taxon>
        <taxon>Fungi incertae sedis</taxon>
        <taxon>Mucoromycota</taxon>
        <taxon>Glomeromycotina</taxon>
        <taxon>Glomeromycetes</taxon>
        <taxon>Diversisporales</taxon>
        <taxon>Gigasporaceae</taxon>
        <taxon>Racocetra</taxon>
    </lineage>
</organism>
<protein>
    <submittedName>
        <fullName evidence="1">17743_t:CDS:1</fullName>
    </submittedName>
</protein>
<sequence length="56" mass="6166">QKDISTYILATIAESSKVSLNNVCSQDIGLTNLSNNTSILAHYGYYNTNTSFAKNY</sequence>
<accession>A0ACA9RAF0</accession>
<gene>
    <name evidence="1" type="ORF">RPERSI_LOCUS18065</name>
</gene>
<name>A0ACA9RAF0_9GLOM</name>
<feature type="non-terminal residue" evidence="1">
    <location>
        <position position="1"/>
    </location>
</feature>